<feature type="compositionally biased region" description="Basic and acidic residues" evidence="1">
    <location>
        <begin position="794"/>
        <end position="809"/>
    </location>
</feature>
<feature type="compositionally biased region" description="Low complexity" evidence="1">
    <location>
        <begin position="429"/>
        <end position="441"/>
    </location>
</feature>
<evidence type="ECO:0000259" key="2">
    <source>
        <dbReference type="Pfam" id="PF13254"/>
    </source>
</evidence>
<feature type="compositionally biased region" description="Basic and acidic residues" evidence="1">
    <location>
        <begin position="1044"/>
        <end position="1059"/>
    </location>
</feature>
<feature type="compositionally biased region" description="Basic and acidic residues" evidence="1">
    <location>
        <begin position="413"/>
        <end position="426"/>
    </location>
</feature>
<feature type="compositionally biased region" description="Polar residues" evidence="1">
    <location>
        <begin position="504"/>
        <end position="516"/>
    </location>
</feature>
<dbReference type="InterPro" id="IPR025118">
    <property type="entry name" value="DUF4045"/>
</dbReference>
<evidence type="ECO:0000313" key="4">
    <source>
        <dbReference type="Proteomes" id="UP000242525"/>
    </source>
</evidence>
<feature type="region of interest" description="Disordered" evidence="1">
    <location>
        <begin position="1"/>
        <end position="73"/>
    </location>
</feature>
<accession>A0A0J9X6R8</accession>
<feature type="region of interest" description="Disordered" evidence="1">
    <location>
        <begin position="347"/>
        <end position="555"/>
    </location>
</feature>
<feature type="compositionally biased region" description="Low complexity" evidence="1">
    <location>
        <begin position="1223"/>
        <end position="1239"/>
    </location>
</feature>
<feature type="compositionally biased region" description="Polar residues" evidence="1">
    <location>
        <begin position="962"/>
        <end position="979"/>
    </location>
</feature>
<feature type="compositionally biased region" description="Low complexity" evidence="1">
    <location>
        <begin position="1126"/>
        <end position="1135"/>
    </location>
</feature>
<feature type="compositionally biased region" description="Low complexity" evidence="1">
    <location>
        <begin position="545"/>
        <end position="555"/>
    </location>
</feature>
<feature type="compositionally biased region" description="Polar residues" evidence="1">
    <location>
        <begin position="1088"/>
        <end position="1097"/>
    </location>
</feature>
<sequence>MSTDEKFDNSQVSSFLERVRQLNEKTDKEDEQRTKQLEQDLAEKKRRRQALRAGLGLRARSNRSSPAATPTLAADAFADNPIVSNPNFERSTSRLQDHYSDTSNLSSPGLLSLPNMSPISFNATLNNTQDPPAVDEAIDLKDAASGASLSTDGLDKLADLETADAVANTSAQRTEQEFTAFPKTPELLQQELISTEQSSTTDNCSFIQSPKDSQESSEEFNTCQNEPATDDLAISQDEQLISQQPTVSKEPIISKDLSLTAETKESSTQCLDEPTIDILDPTTNDKLEDANKESIQITDNFVETDTESSLKPSLEETTDTTANLVIENEEQQDKTLETTAPEIQQISTENLKAVPDSQPKLLKPDVTPVHTDDSEDISPNTSVAELESESQPIDITSDQIIPPDISQSESQPSEEKDFKKLEEPIFDKSTTSAPASQQTSQIDSISMETSEPAHPHSPKPISKSPSPPKSPQGRYSVSTPRTPHRSDSIKFSPKPIFPLPVPSPSSKGSFLATRQQAAFPFKTSASANDLQESNFPPTTSSPFLGARSPSSISRSRAGRVGFVQSAILRSRAGSIDSGDASPNSLLARSISRASQSSSPTKRNGHARAQSTNSITYNSSFTGFPGSVSTDTGSPRLNSRFSHLNLHSSAISRFDSNERSTEIPINALRKKSSTPEVPNQNGNRVLSNGVDISPTVDNGKTDIPKETVDPKNTIEDPAKVDVKTPEPTEVSQFQNDEVIDSPEGIDDEAADDEEPDFSPRKVIHIHRFDKTPPNTGKPDQTGVANSPGAVPEDVVEPKVEKETTVTRKSSESATLDSPTLGAKFELKPPSPTKGLLASPFRTNVQLSPESSPTRGAENSKASPIPRWGGRGRSTWLESALMKNPASPGMDRSQSALQRSPTGKSTANFPRGKVPLPAPLTYNRPPSPTKMLGNIRNFAGDLDRSPSRVARASEPDIRPFLPDRSNSLTRARNNSTSSSPEKTAPVTLGSSKSKEVLSPVESPLPKTAKKSFDSLKSSIPLKARVVSPSTALILDRSNSLRPVAPKKQDKTPVPEAFERLRQLRSGTHNKYHPSREGPNATAPDWKSNLKRSSTVQYEPTDTMKETILGARSSLRPSSSLSMHSTEVSSNNNLSSDLGDSEKTKQSQDSAATDEPETQKPLDSVDSDIPVDSSEEQSLPEKQTVVDASTVNAPEVEKEEEVVVVASDRESVESDLEEENGDSGIEEIGSSSPASYNNMSSSEQDFSANGEYDDEYYLRSLTPPPNHAMRDEIEISDSEDEETEIIYTPPRSIPKPIRGGGRAIPTVRGLGDEV</sequence>
<feature type="compositionally biased region" description="Polar residues" evidence="1">
    <location>
        <begin position="523"/>
        <end position="542"/>
    </location>
</feature>
<feature type="compositionally biased region" description="Polar residues" evidence="1">
    <location>
        <begin position="377"/>
        <end position="411"/>
    </location>
</feature>
<dbReference type="Proteomes" id="UP000242525">
    <property type="component" value="Unassembled WGS sequence"/>
</dbReference>
<feature type="compositionally biased region" description="Basic and acidic residues" evidence="1">
    <location>
        <begin position="939"/>
        <end position="955"/>
    </location>
</feature>
<feature type="compositionally biased region" description="Low complexity" evidence="1">
    <location>
        <begin position="1109"/>
        <end position="1119"/>
    </location>
</feature>
<feature type="compositionally biased region" description="Basic and acidic residues" evidence="1">
    <location>
        <begin position="698"/>
        <end position="725"/>
    </location>
</feature>
<dbReference type="Pfam" id="PF13254">
    <property type="entry name" value="DUF4045"/>
    <property type="match status" value="1"/>
</dbReference>
<organism evidence="3 4">
    <name type="scientific">Geotrichum candidum</name>
    <name type="common">Oospora lactis</name>
    <name type="synonym">Dipodascus geotrichum</name>
    <dbReference type="NCBI Taxonomy" id="1173061"/>
    <lineage>
        <taxon>Eukaryota</taxon>
        <taxon>Fungi</taxon>
        <taxon>Dikarya</taxon>
        <taxon>Ascomycota</taxon>
        <taxon>Saccharomycotina</taxon>
        <taxon>Dipodascomycetes</taxon>
        <taxon>Dipodascales</taxon>
        <taxon>Dipodascaceae</taxon>
        <taxon>Geotrichum</taxon>
    </lineage>
</organism>
<reference evidence="3" key="1">
    <citation type="submission" date="2014-03" db="EMBL/GenBank/DDBJ databases">
        <authorList>
            <person name="Casaregola S."/>
        </authorList>
    </citation>
    <scope>NUCLEOTIDE SEQUENCE [LARGE SCALE GENOMIC DNA]</scope>
    <source>
        <strain evidence="3">CLIB 918</strain>
    </source>
</reference>
<feature type="region of interest" description="Disordered" evidence="1">
    <location>
        <begin position="588"/>
        <end position="619"/>
    </location>
</feature>
<feature type="compositionally biased region" description="Acidic residues" evidence="1">
    <location>
        <begin position="1210"/>
        <end position="1222"/>
    </location>
</feature>
<protein>
    <recommendedName>
        <fullName evidence="2">DUF4045 domain-containing protein</fullName>
    </recommendedName>
</protein>
<evidence type="ECO:0000313" key="3">
    <source>
        <dbReference type="EMBL" id="CDO53100.1"/>
    </source>
</evidence>
<feature type="region of interest" description="Disordered" evidence="1">
    <location>
        <begin position="664"/>
        <end position="1016"/>
    </location>
</feature>
<feature type="compositionally biased region" description="Polar residues" evidence="1">
    <location>
        <begin position="673"/>
        <end position="685"/>
    </location>
</feature>
<evidence type="ECO:0000256" key="1">
    <source>
        <dbReference type="SAM" id="MobiDB-lite"/>
    </source>
</evidence>
<feature type="compositionally biased region" description="Acidic residues" evidence="1">
    <location>
        <begin position="736"/>
        <end position="755"/>
    </location>
</feature>
<feature type="compositionally biased region" description="Polar residues" evidence="1">
    <location>
        <begin position="771"/>
        <end position="783"/>
    </location>
</feature>
<feature type="compositionally biased region" description="Polar residues" evidence="1">
    <location>
        <begin position="1173"/>
        <end position="1189"/>
    </location>
</feature>
<feature type="compositionally biased region" description="Polar residues" evidence="1">
    <location>
        <begin position="839"/>
        <end position="852"/>
    </location>
</feature>
<feature type="compositionally biased region" description="Basic and acidic residues" evidence="1">
    <location>
        <begin position="17"/>
        <end position="43"/>
    </location>
</feature>
<feature type="compositionally biased region" description="Acidic residues" evidence="1">
    <location>
        <begin position="1271"/>
        <end position="1281"/>
    </location>
</feature>
<proteinExistence type="predicted"/>
<keyword evidence="4" id="KW-1185">Reference proteome</keyword>
<dbReference type="EMBL" id="CCBN010000004">
    <property type="protein sequence ID" value="CDO53100.1"/>
    <property type="molecule type" value="Genomic_DNA"/>
</dbReference>
<gene>
    <name evidence="3" type="ORF">BN980_GECA04s04366g</name>
</gene>
<feature type="compositionally biased region" description="Polar residues" evidence="1">
    <location>
        <begin position="890"/>
        <end position="906"/>
    </location>
</feature>
<feature type="compositionally biased region" description="Low complexity" evidence="1">
    <location>
        <begin position="588"/>
        <end position="598"/>
    </location>
</feature>
<comment type="caution">
    <text evidence="3">The sequence shown here is derived from an EMBL/GenBank/DDBJ whole genome shotgun (WGS) entry which is preliminary data.</text>
</comment>
<feature type="region of interest" description="Disordered" evidence="1">
    <location>
        <begin position="194"/>
        <end position="224"/>
    </location>
</feature>
<feature type="compositionally biased region" description="Polar residues" evidence="1">
    <location>
        <begin position="194"/>
        <end position="211"/>
    </location>
</feature>
<name>A0A0J9X6R8_GEOCN</name>
<feature type="compositionally biased region" description="Polar residues" evidence="1">
    <location>
        <begin position="608"/>
        <end position="619"/>
    </location>
</feature>
<feature type="domain" description="DUF4045" evidence="2">
    <location>
        <begin position="11"/>
        <end position="150"/>
    </location>
</feature>
<feature type="region of interest" description="Disordered" evidence="1">
    <location>
        <begin position="1034"/>
        <end position="1311"/>
    </location>
</feature>